<dbReference type="EMBL" id="CP035544">
    <property type="protein sequence ID" value="QBA63476.1"/>
    <property type="molecule type" value="Genomic_DNA"/>
</dbReference>
<protein>
    <submittedName>
        <fullName evidence="2">Uncharacterized protein</fullName>
    </submittedName>
</protein>
<dbReference type="KEGG" id="mur:EQY75_02270"/>
<keyword evidence="1" id="KW-0732">Signal</keyword>
<dbReference type="RefSeq" id="WP_129602500.1">
    <property type="nucleotide sequence ID" value="NZ_CP035544.1"/>
</dbReference>
<sequence length="1453" mass="150538">MMKRRILMTAMLMVLSAGLYSQIKIGDNPQNLDPSSVLELESSNRVFVITRITTAQMNAINPLPGAMIYNTDEQCLFYFEGTEWINLCDALRLTFTADPIFNDYSTIVITESEDNVNFEVREIRGQNIVDFTITSVDIQNNAITSSKLAPDSVGNEELQDNTVSDAEIDYAQVTLSDFTNDAGYITSAAIVSADAGNSIIPGSDNGAFLDLAPVQTALNDLDVAVTTISLVDNGDGTYSFSDSMGNIQLITTNGLTITNTVAGNLIATITLSDGSSTNINETITNLTDAGDGFITFTKEDGTQDTVAKADITDNGDGTYTFTNNDGVDVTITTNGLTVTNTVVGNLIATLTQPDGTNTDVNETITSLIDNGDGLVTFVKEDGTQDTVAKADITDNGDGTYTFTNNDGVDVTITTNGLTVTNTVAGNLIATLTQPDGTNTDINETITSLIDNGDGLVTFVKEDGSQDTVAKADITDNGDGTYTFTNNDGVDVTITTNGLTVTNTVAGNLIATLTQPDGTNTDINETITSLIDNGDGLVTFVKEDGSQDTVAKADITDNGDGTYNFTNNDGTDIILDFNAAALPFDNTVLGNLFATDVQAAIDEVSTAVAGGSDDQIISTDGNPGNISIETGNTIVLNVEDGDFDDTNELNSSVAMVAGALEITDAAGPISENLISTDVNNNLIFGTDGRLYLNVDSAASGETITSIVDNTDGTFTYTNENSIPVIISKSDITDLGDGTYTFTNNDGSDVVIDTRASSNPYDNTVTGLLTANDVQGALDELAAGGDNQDISTDNSAGNITIDNGSTIVLNVDDADADPTNELNSTLTLTGTTVQLTDAGGTLPLDLDPTFATDAELAALNTDDADADPTNELNSTLTLSGTTLQLTDAGGTLPLDLDPTFATDAELAALNTDDADADPTNELNTNLTLAGTTVQLTDAGGTLPLDLDPTFATDAELAALNTDDADADPTNELNSTLTLAGTTVQLTDAGGTLPLDLDPTFATDAELAALNTDDADADPNNELNTNLTLAGTTVQLTDAGGTLPLDLDPTYATDAELAALNTDDADADPNNELNTNLTLAGTTVQLTDAGGTLPLDLDPTFATDAELAALNTDDADADPTNELNSTLTLVGTTVQLTDAGGTLPLDLDPTFATDAELAALNTDDADADPTNELNSTLTLVGTTVQLTDAGGTLPLDLDPTFATDAELAALNTDDADADPNNELNTNLTLAGTTVQLTDAGGTLPLDLNPTFATDAELAALNTDDADADPNNELNTNLTLAGTTVQLTDAGGTLPLDLDPTFATDAELAALNTDDADADPNNEIQNAAQVTYDNTSSGLIATDVQGAIDEVSASGPSSVFHALGFINGALVDGALGGVINGQNIASITDLGIGNYRVNFTSPASSTNYVVQLTLRATLSGASIQVIGQTATDFTVQIKDPDDITNLDAFWYFSIIDF</sequence>
<reference evidence="2 3" key="1">
    <citation type="submission" date="2019-01" db="EMBL/GenBank/DDBJ databases">
        <title>Muriicola soli sp. nov., isolated from soil.</title>
        <authorList>
            <person name="Kang H.J."/>
            <person name="Kim S.B."/>
        </authorList>
    </citation>
    <scope>NUCLEOTIDE SEQUENCE [LARGE SCALE GENOMIC DNA]</scope>
    <source>
        <strain evidence="2 3">MMS17-SY002</strain>
    </source>
</reference>
<feature type="chain" id="PRO_5019200758" evidence="1">
    <location>
        <begin position="22"/>
        <end position="1453"/>
    </location>
</feature>
<dbReference type="OrthoDB" id="1396884at2"/>
<evidence type="ECO:0000313" key="2">
    <source>
        <dbReference type="EMBL" id="QBA63476.1"/>
    </source>
</evidence>
<organism evidence="2 3">
    <name type="scientific">Muriicola soli</name>
    <dbReference type="NCBI Taxonomy" id="2507538"/>
    <lineage>
        <taxon>Bacteria</taxon>
        <taxon>Pseudomonadati</taxon>
        <taxon>Bacteroidota</taxon>
        <taxon>Flavobacteriia</taxon>
        <taxon>Flavobacteriales</taxon>
        <taxon>Flavobacteriaceae</taxon>
        <taxon>Muriicola</taxon>
    </lineage>
</organism>
<gene>
    <name evidence="2" type="ORF">EQY75_02270</name>
</gene>
<evidence type="ECO:0000256" key="1">
    <source>
        <dbReference type="SAM" id="SignalP"/>
    </source>
</evidence>
<dbReference type="Proteomes" id="UP000290889">
    <property type="component" value="Chromosome"/>
</dbReference>
<feature type="signal peptide" evidence="1">
    <location>
        <begin position="1"/>
        <end position="21"/>
    </location>
</feature>
<accession>A0A411E6Z5</accession>
<name>A0A411E6Z5_9FLAO</name>
<proteinExistence type="predicted"/>
<keyword evidence="3" id="KW-1185">Reference proteome</keyword>
<evidence type="ECO:0000313" key="3">
    <source>
        <dbReference type="Proteomes" id="UP000290889"/>
    </source>
</evidence>